<dbReference type="EMBL" id="AP018112">
    <property type="protein sequence ID" value="BAX62882.1"/>
    <property type="molecule type" value="Genomic_DNA"/>
</dbReference>
<name>A0A1Y1BS67_9BURK</name>
<proteinExistence type="predicted"/>
<protein>
    <recommendedName>
        <fullName evidence="3">Lipoprotein</fullName>
    </recommendedName>
</protein>
<gene>
    <name evidence="1" type="ORF">BSFP_057500</name>
</gene>
<accession>A0A1Y1BS67</accession>
<evidence type="ECO:0000313" key="2">
    <source>
        <dbReference type="Proteomes" id="UP000218432"/>
    </source>
</evidence>
<reference evidence="1 2" key="1">
    <citation type="journal article" date="2017" name="Genome Announc.">
        <title>Complete Genome Sequence of Burkholderia stabilis FERMP-21014.</title>
        <authorList>
            <person name="Konishi K."/>
            <person name="Kumagai T."/>
            <person name="Sakasegawa S."/>
            <person name="Tamura T."/>
        </authorList>
    </citation>
    <scope>NUCLEOTIDE SEQUENCE [LARGE SCALE GENOMIC DNA]</scope>
    <source>
        <strain evidence="1 2">FERMP-21014</strain>
    </source>
</reference>
<sequence length="137" mass="15569">MPALRALAFTVCVASLTACTKTEDHLREIVTQHSDLIDPGSAIFRHVTHRAYLWETWCGEINAKNKVGGYTGWERFMITVHKDGTVFFNLDPTEVPADANEVRRKVLEMVAKDNEAECQQAQPAPIWMTPFFKRFEG</sequence>
<evidence type="ECO:0008006" key="3">
    <source>
        <dbReference type="Google" id="ProtNLM"/>
    </source>
</evidence>
<organism evidence="1 2">
    <name type="scientific">Burkholderia stabilis</name>
    <dbReference type="NCBI Taxonomy" id="95485"/>
    <lineage>
        <taxon>Bacteria</taxon>
        <taxon>Pseudomonadati</taxon>
        <taxon>Pseudomonadota</taxon>
        <taxon>Betaproteobacteria</taxon>
        <taxon>Burkholderiales</taxon>
        <taxon>Burkholderiaceae</taxon>
        <taxon>Burkholderia</taxon>
        <taxon>Burkholderia cepacia complex</taxon>
    </lineage>
</organism>
<dbReference type="AlphaFoldDB" id="A0A1Y1BS67"/>
<dbReference type="PROSITE" id="PS51257">
    <property type="entry name" value="PROKAR_LIPOPROTEIN"/>
    <property type="match status" value="1"/>
</dbReference>
<evidence type="ECO:0000313" key="1">
    <source>
        <dbReference type="EMBL" id="BAX62882.1"/>
    </source>
</evidence>
<dbReference type="Proteomes" id="UP000218432">
    <property type="component" value="Chromosome 2"/>
</dbReference>